<evidence type="ECO:0000313" key="2">
    <source>
        <dbReference type="Proteomes" id="UP001620520"/>
    </source>
</evidence>
<dbReference type="Gene3D" id="3.20.80.10">
    <property type="entry name" value="Regulatory factor, effector binding domain"/>
    <property type="match status" value="1"/>
</dbReference>
<evidence type="ECO:0008006" key="3">
    <source>
        <dbReference type="Google" id="ProtNLM"/>
    </source>
</evidence>
<sequence length="201" mass="22237">MVSRTMTEQQPYDLVQRYPHFELRRYPKHVLAEVQVHTAFDRAANEAFRYLFNYISGSNKARRKLSMTAPVLQESASSEEMVMTAPVLQSGPVLGGGDEDYVVAFVLPSGVTAANAPIPDEPRVKIREVPGSLTAVARFTGNGSTTAFQHHSVALLEALRLAGLTPVGSARFARFDPPFKPWFLRHNEVVIDVEEPEGTRA</sequence>
<dbReference type="PANTHER" id="PTHR11220:SF1">
    <property type="entry name" value="HEME-BINDING PROTEIN 2"/>
    <property type="match status" value="1"/>
</dbReference>
<organism evidence="1 2">
    <name type="scientific">Paenarthrobacter histidinolovorans</name>
    <dbReference type="NCBI Taxonomy" id="43664"/>
    <lineage>
        <taxon>Bacteria</taxon>
        <taxon>Bacillati</taxon>
        <taxon>Actinomycetota</taxon>
        <taxon>Actinomycetes</taxon>
        <taxon>Micrococcales</taxon>
        <taxon>Micrococcaceae</taxon>
        <taxon>Paenarthrobacter</taxon>
    </lineage>
</organism>
<proteinExistence type="predicted"/>
<evidence type="ECO:0000313" key="1">
    <source>
        <dbReference type="EMBL" id="MFK4638158.1"/>
    </source>
</evidence>
<reference evidence="1 2" key="1">
    <citation type="submission" date="2024-10" db="EMBL/GenBank/DDBJ databases">
        <title>Novel secondary metabolite-producing bacteria for plant disease control.</title>
        <authorList>
            <person name="Chevrette M."/>
        </authorList>
    </citation>
    <scope>NUCLEOTIDE SEQUENCE [LARGE SCALE GENOMIC DNA]</scope>
    <source>
        <strain evidence="1 2">J30 TE3557</strain>
    </source>
</reference>
<name>A0ABW8N2C6_9MICC</name>
<dbReference type="Proteomes" id="UP001620520">
    <property type="component" value="Unassembled WGS sequence"/>
</dbReference>
<dbReference type="SUPFAM" id="SSF55136">
    <property type="entry name" value="Probable bacterial effector-binding domain"/>
    <property type="match status" value="1"/>
</dbReference>
<dbReference type="InterPro" id="IPR006917">
    <property type="entry name" value="SOUL_heme-bd"/>
</dbReference>
<gene>
    <name evidence="1" type="ORF">ABIA52_001047</name>
</gene>
<dbReference type="EMBL" id="JBIYEW010000003">
    <property type="protein sequence ID" value="MFK4638158.1"/>
    <property type="molecule type" value="Genomic_DNA"/>
</dbReference>
<dbReference type="Pfam" id="PF04832">
    <property type="entry name" value="SOUL"/>
    <property type="match status" value="1"/>
</dbReference>
<dbReference type="PANTHER" id="PTHR11220">
    <property type="entry name" value="HEME-BINDING PROTEIN-RELATED"/>
    <property type="match status" value="1"/>
</dbReference>
<dbReference type="InterPro" id="IPR011256">
    <property type="entry name" value="Reg_factor_effector_dom_sf"/>
</dbReference>
<comment type="caution">
    <text evidence="1">The sequence shown here is derived from an EMBL/GenBank/DDBJ whole genome shotgun (WGS) entry which is preliminary data.</text>
</comment>
<accession>A0ABW8N2C6</accession>
<protein>
    <recommendedName>
        <fullName evidence="3">Heme-binding protein</fullName>
    </recommendedName>
</protein>
<keyword evidence="2" id="KW-1185">Reference proteome</keyword>